<evidence type="ECO:0000256" key="1">
    <source>
        <dbReference type="ARBA" id="ARBA00022737"/>
    </source>
</evidence>
<keyword evidence="2 3" id="KW-0802">TPR repeat</keyword>
<dbReference type="Gene3D" id="1.25.40.10">
    <property type="entry name" value="Tetratricopeptide repeat domain"/>
    <property type="match status" value="1"/>
</dbReference>
<dbReference type="SMART" id="SM00028">
    <property type="entry name" value="TPR"/>
    <property type="match status" value="3"/>
</dbReference>
<evidence type="ECO:0000256" key="3">
    <source>
        <dbReference type="PROSITE-ProRule" id="PRU00339"/>
    </source>
</evidence>
<protein>
    <submittedName>
        <fullName evidence="4">Tetratricopeptide repeat-containing protein</fullName>
    </submittedName>
</protein>
<dbReference type="InterPro" id="IPR011990">
    <property type="entry name" value="TPR-like_helical_dom_sf"/>
</dbReference>
<sequence>MTKPMDWSESDRKAIVGQLDRILSSEFFKQSERRRRFLAYIVGEALAGRAERLKGYTIALDVFDRPASFDPLVNPIVRMEAGRLRDKLRDYYQSIGRFDTIVVELPRGGYEPRIEIRREPLNRPERERSDTHFSTVSPRLKELNLSNTSHKRPDGPPSPEARDALLRGLSAFWRYTRQSCFEAQEHFSRAITLDKKYAAAHAWLARALVFEHSMGWESSHVSALGLAYEHSNRAVTLDGQSPMAQAVLGWTLLHTKDGVDALTAARRACSLEPNFPDGRLFLALALAAHGDGEAAMRNMETAMLLQPHPSSFYYYALGLCHFALAEYESAIEAFLQGIEINPSFMPNHYTLAITYGVSGLSTAAREEAAIVKADWPNVSKNFFLSEPLESISGTGKKNAGLIVA</sequence>
<dbReference type="Pfam" id="PF00515">
    <property type="entry name" value="TPR_1"/>
    <property type="match status" value="1"/>
</dbReference>
<dbReference type="PANTHER" id="PTHR44858:SF1">
    <property type="entry name" value="UDP-N-ACETYLGLUCOSAMINE--PEPTIDE N-ACETYLGLUCOSAMINYLTRANSFERASE SPINDLY-RELATED"/>
    <property type="match status" value="1"/>
</dbReference>
<evidence type="ECO:0000256" key="2">
    <source>
        <dbReference type="ARBA" id="ARBA00022803"/>
    </source>
</evidence>
<dbReference type="SUPFAM" id="SSF48452">
    <property type="entry name" value="TPR-like"/>
    <property type="match status" value="1"/>
</dbReference>
<dbReference type="InterPro" id="IPR050498">
    <property type="entry name" value="Ycf3"/>
</dbReference>
<dbReference type="AlphaFoldDB" id="A0A1I7NTZ4"/>
<organism evidence="4 5">
    <name type="scientific">Hyphomicrobium facile</name>
    <dbReference type="NCBI Taxonomy" id="51670"/>
    <lineage>
        <taxon>Bacteria</taxon>
        <taxon>Pseudomonadati</taxon>
        <taxon>Pseudomonadota</taxon>
        <taxon>Alphaproteobacteria</taxon>
        <taxon>Hyphomicrobiales</taxon>
        <taxon>Hyphomicrobiaceae</taxon>
        <taxon>Hyphomicrobium</taxon>
    </lineage>
</organism>
<proteinExistence type="predicted"/>
<accession>A0A1I7NTZ4</accession>
<dbReference type="InterPro" id="IPR019734">
    <property type="entry name" value="TPR_rpt"/>
</dbReference>
<keyword evidence="5" id="KW-1185">Reference proteome</keyword>
<dbReference type="PANTHER" id="PTHR44858">
    <property type="entry name" value="TETRATRICOPEPTIDE REPEAT PROTEIN 6"/>
    <property type="match status" value="1"/>
</dbReference>
<name>A0A1I7NTZ4_9HYPH</name>
<dbReference type="PROSITE" id="PS50005">
    <property type="entry name" value="TPR"/>
    <property type="match status" value="1"/>
</dbReference>
<evidence type="ECO:0000313" key="5">
    <source>
        <dbReference type="Proteomes" id="UP000199423"/>
    </source>
</evidence>
<keyword evidence="1" id="KW-0677">Repeat</keyword>
<dbReference type="STRING" id="51670.SAMN04488557_3542"/>
<gene>
    <name evidence="4" type="ORF">SAMN04488557_3542</name>
</gene>
<dbReference type="OrthoDB" id="100177at2"/>
<reference evidence="5" key="1">
    <citation type="submission" date="2016-10" db="EMBL/GenBank/DDBJ databases">
        <authorList>
            <person name="Varghese N."/>
            <person name="Submissions S."/>
        </authorList>
    </citation>
    <scope>NUCLEOTIDE SEQUENCE [LARGE SCALE GENOMIC DNA]</scope>
    <source>
        <strain evidence="5">DSM 1565</strain>
    </source>
</reference>
<evidence type="ECO:0000313" key="4">
    <source>
        <dbReference type="EMBL" id="SFV38139.1"/>
    </source>
</evidence>
<dbReference type="RefSeq" id="WP_143117858.1">
    <property type="nucleotide sequence ID" value="NZ_FPCH01000003.1"/>
</dbReference>
<dbReference type="EMBL" id="FPCH01000003">
    <property type="protein sequence ID" value="SFV38139.1"/>
    <property type="molecule type" value="Genomic_DNA"/>
</dbReference>
<feature type="repeat" description="TPR" evidence="3">
    <location>
        <begin position="311"/>
        <end position="344"/>
    </location>
</feature>
<dbReference type="Proteomes" id="UP000199423">
    <property type="component" value="Unassembled WGS sequence"/>
</dbReference>